<comment type="subcellular location">
    <subcellularLocation>
        <location evidence="17 20">Cell inner membrane</location>
        <topology evidence="17 20">Lipid-anchor</topology>
        <orientation evidence="17 20">Periplasmic side</orientation>
    </subcellularLocation>
</comment>
<evidence type="ECO:0000256" key="10">
    <source>
        <dbReference type="ARBA" id="ARBA00022827"/>
    </source>
</evidence>
<comment type="similarity">
    <text evidence="1 18 20">Belongs to the ApbE family.</text>
</comment>
<evidence type="ECO:0000256" key="1">
    <source>
        <dbReference type="ARBA" id="ARBA00008282"/>
    </source>
</evidence>
<evidence type="ECO:0000256" key="2">
    <source>
        <dbReference type="ARBA" id="ARBA00011955"/>
    </source>
</evidence>
<evidence type="ECO:0000256" key="20">
    <source>
        <dbReference type="RuleBase" id="RU363002"/>
    </source>
</evidence>
<comment type="function">
    <text evidence="20">Flavin transferase that catalyzes the transfer of the FMN moiety of FAD and its covalent binding to the hydroxyl group of a threonine residue in a target flavoprotein.</text>
</comment>
<dbReference type="Proteomes" id="UP000184346">
    <property type="component" value="Unassembled WGS sequence"/>
</dbReference>
<feature type="signal peptide" evidence="20">
    <location>
        <begin position="1"/>
        <end position="27"/>
    </location>
</feature>
<dbReference type="Pfam" id="PF02424">
    <property type="entry name" value="ApbE"/>
    <property type="match status" value="1"/>
</dbReference>
<evidence type="ECO:0000256" key="16">
    <source>
        <dbReference type="ARBA" id="ARBA00048540"/>
    </source>
</evidence>
<dbReference type="GO" id="GO:0016740">
    <property type="term" value="F:transferase activity"/>
    <property type="evidence" value="ECO:0007669"/>
    <property type="project" value="UniProtKB-UniRule"/>
</dbReference>
<proteinExistence type="inferred from homology"/>
<evidence type="ECO:0000256" key="8">
    <source>
        <dbReference type="ARBA" id="ARBA00022723"/>
    </source>
</evidence>
<evidence type="ECO:0000256" key="15">
    <source>
        <dbReference type="ARBA" id="ARBA00031306"/>
    </source>
</evidence>
<evidence type="ECO:0000256" key="9">
    <source>
        <dbReference type="ARBA" id="ARBA00022729"/>
    </source>
</evidence>
<evidence type="ECO:0000256" key="13">
    <source>
        <dbReference type="ARBA" id="ARBA00023139"/>
    </source>
</evidence>
<comment type="catalytic activity">
    <reaction evidence="16 18 20">
        <text>L-threonyl-[protein] + FAD = FMN-L-threonyl-[protein] + AMP + H(+)</text>
        <dbReference type="Rhea" id="RHEA:36847"/>
        <dbReference type="Rhea" id="RHEA-COMP:11060"/>
        <dbReference type="Rhea" id="RHEA-COMP:11061"/>
        <dbReference type="ChEBI" id="CHEBI:15378"/>
        <dbReference type="ChEBI" id="CHEBI:30013"/>
        <dbReference type="ChEBI" id="CHEBI:57692"/>
        <dbReference type="ChEBI" id="CHEBI:74257"/>
        <dbReference type="ChEBI" id="CHEBI:456215"/>
        <dbReference type="EC" id="2.7.1.180"/>
    </reaction>
</comment>
<dbReference type="OrthoDB" id="9778595at2"/>
<evidence type="ECO:0000256" key="14">
    <source>
        <dbReference type="ARBA" id="ARBA00023288"/>
    </source>
</evidence>
<feature type="chain" id="PRO_5011826765" description="FAD:protein FMN transferase" evidence="20">
    <location>
        <begin position="28"/>
        <end position="355"/>
    </location>
</feature>
<evidence type="ECO:0000256" key="7">
    <source>
        <dbReference type="ARBA" id="ARBA00022679"/>
    </source>
</evidence>
<dbReference type="AlphaFoldDB" id="A0A1M5BRL9"/>
<evidence type="ECO:0000256" key="12">
    <source>
        <dbReference type="ARBA" id="ARBA00023136"/>
    </source>
</evidence>
<evidence type="ECO:0000313" key="22">
    <source>
        <dbReference type="Proteomes" id="UP000184346"/>
    </source>
</evidence>
<evidence type="ECO:0000256" key="18">
    <source>
        <dbReference type="PIRNR" id="PIRNR006268"/>
    </source>
</evidence>
<feature type="binding site" evidence="19">
    <location>
        <position position="303"/>
    </location>
    <ligand>
        <name>Mg(2+)</name>
        <dbReference type="ChEBI" id="CHEBI:18420"/>
    </ligand>
</feature>
<reference evidence="21 22" key="1">
    <citation type="submission" date="2016-11" db="EMBL/GenBank/DDBJ databases">
        <authorList>
            <person name="Jaros S."/>
            <person name="Januszkiewicz K."/>
            <person name="Wedrychowicz H."/>
        </authorList>
    </citation>
    <scope>NUCLEOTIDE SEQUENCE [LARGE SCALE GENOMIC DNA]</scope>
    <source>
        <strain evidence="21 22">DSM 19980</strain>
    </source>
</reference>
<evidence type="ECO:0000256" key="3">
    <source>
        <dbReference type="ARBA" id="ARBA00016337"/>
    </source>
</evidence>
<dbReference type="SUPFAM" id="SSF143631">
    <property type="entry name" value="ApbE-like"/>
    <property type="match status" value="1"/>
</dbReference>
<dbReference type="STRING" id="1121942.SAMN02745148_02650"/>
<keyword evidence="6 18" id="KW-0285">Flavoprotein</keyword>
<dbReference type="GO" id="GO:0046872">
    <property type="term" value="F:metal ion binding"/>
    <property type="evidence" value="ECO:0007669"/>
    <property type="project" value="UniProtKB-UniRule"/>
</dbReference>
<dbReference type="PIRSF" id="PIRSF006268">
    <property type="entry name" value="ApbE"/>
    <property type="match status" value="1"/>
</dbReference>
<keyword evidence="12" id="KW-0472">Membrane</keyword>
<keyword evidence="9 20" id="KW-0732">Signal</keyword>
<dbReference type="PANTHER" id="PTHR30040:SF2">
    <property type="entry name" value="FAD:PROTEIN FMN TRANSFERASE"/>
    <property type="match status" value="1"/>
</dbReference>
<protein>
    <recommendedName>
        <fullName evidence="3 18">FAD:protein FMN transferase</fullName>
        <ecNumber evidence="2 18">2.7.1.180</ecNumber>
    </recommendedName>
    <alternativeName>
        <fullName evidence="15 18">Flavin transferase</fullName>
    </alternativeName>
</protein>
<keyword evidence="14 20" id="KW-0449">Lipoprotein</keyword>
<keyword evidence="4" id="KW-1003">Cell membrane</keyword>
<dbReference type="PANTHER" id="PTHR30040">
    <property type="entry name" value="THIAMINE BIOSYNTHESIS LIPOPROTEIN APBE"/>
    <property type="match status" value="1"/>
</dbReference>
<dbReference type="Gene3D" id="3.10.520.10">
    <property type="entry name" value="ApbE-like domains"/>
    <property type="match status" value="1"/>
</dbReference>
<keyword evidence="22" id="KW-1185">Reference proteome</keyword>
<evidence type="ECO:0000256" key="6">
    <source>
        <dbReference type="ARBA" id="ARBA00022630"/>
    </source>
</evidence>
<dbReference type="PROSITE" id="PS51257">
    <property type="entry name" value="PROKAR_LIPOPROTEIN"/>
    <property type="match status" value="1"/>
</dbReference>
<dbReference type="InterPro" id="IPR024932">
    <property type="entry name" value="ApbE"/>
</dbReference>
<gene>
    <name evidence="21" type="ORF">SAMN02745148_02650</name>
</gene>
<evidence type="ECO:0000256" key="19">
    <source>
        <dbReference type="PIRSR" id="PIRSR006268-2"/>
    </source>
</evidence>
<sequence>MMHAGCRKQTGPASRGLALLLMVLASALLTGCDTAPAEHRFQGPIFGTGYHVTVYAELAEDDYARLESGILAELERIDSLMSTYRDDSELSRFNRLPVGVPFFVSPATAEVLRESMRIARLTEGAFDVTVGPVVNLWGFGPEGRPEQVPDEATLREALARVDAEALHLEDGRLSKTKPVYVDLSGIAKGYATDRVADYLESRGIEDYLVEVGGEIRTHGTKPGGAAWRIAVEKPVSSERSVQRIIDLGDAAVATSGDYRNYFESDGVRYSHTIDPRSGRPIDNRVASVTVITERCATADALATAFTVMGAEAGLDLAEAQNIAVYFVVRQDDGFETRISSSFEVYLDEFAEEETI</sequence>
<evidence type="ECO:0000256" key="4">
    <source>
        <dbReference type="ARBA" id="ARBA00022475"/>
    </source>
</evidence>
<evidence type="ECO:0000256" key="11">
    <source>
        <dbReference type="ARBA" id="ARBA00022842"/>
    </source>
</evidence>
<evidence type="ECO:0000313" key="21">
    <source>
        <dbReference type="EMBL" id="SHF45050.1"/>
    </source>
</evidence>
<dbReference type="InterPro" id="IPR003374">
    <property type="entry name" value="ApbE-like_sf"/>
</dbReference>
<feature type="binding site" evidence="19">
    <location>
        <position position="185"/>
    </location>
    <ligand>
        <name>Mg(2+)</name>
        <dbReference type="ChEBI" id="CHEBI:18420"/>
    </ligand>
</feature>
<dbReference type="FunFam" id="3.10.520.10:FF:000001">
    <property type="entry name" value="FAD:protein FMN transferase"/>
    <property type="match status" value="1"/>
</dbReference>
<dbReference type="EMBL" id="FQUJ01000012">
    <property type="protein sequence ID" value="SHF45050.1"/>
    <property type="molecule type" value="Genomic_DNA"/>
</dbReference>
<keyword evidence="7 18" id="KW-0808">Transferase</keyword>
<feature type="binding site" evidence="19">
    <location>
        <position position="299"/>
    </location>
    <ligand>
        <name>Mg(2+)</name>
        <dbReference type="ChEBI" id="CHEBI:18420"/>
    </ligand>
</feature>
<keyword evidence="11 18" id="KW-0460">Magnesium</keyword>
<comment type="cofactor">
    <cofactor evidence="19">
        <name>Mg(2+)</name>
        <dbReference type="ChEBI" id="CHEBI:18420"/>
    </cofactor>
    <cofactor evidence="19">
        <name>Mn(2+)</name>
        <dbReference type="ChEBI" id="CHEBI:29035"/>
    </cofactor>
    <text evidence="19">Magnesium. Can also use manganese.</text>
</comment>
<name>A0A1M5BRL9_9GAMM</name>
<dbReference type="RefSeq" id="WP_084671576.1">
    <property type="nucleotide sequence ID" value="NZ_FQUJ01000012.1"/>
</dbReference>
<accession>A0A1M5BRL9</accession>
<keyword evidence="8 18" id="KW-0479">Metal-binding</keyword>
<organism evidence="21 22">
    <name type="scientific">Modicisalibacter ilicicola DSM 19980</name>
    <dbReference type="NCBI Taxonomy" id="1121942"/>
    <lineage>
        <taxon>Bacteria</taxon>
        <taxon>Pseudomonadati</taxon>
        <taxon>Pseudomonadota</taxon>
        <taxon>Gammaproteobacteria</taxon>
        <taxon>Oceanospirillales</taxon>
        <taxon>Halomonadaceae</taxon>
        <taxon>Modicisalibacter</taxon>
    </lineage>
</organism>
<keyword evidence="10 18" id="KW-0274">FAD</keyword>
<keyword evidence="13" id="KW-0564">Palmitate</keyword>
<keyword evidence="5 20" id="KW-0997">Cell inner membrane</keyword>
<evidence type="ECO:0000256" key="5">
    <source>
        <dbReference type="ARBA" id="ARBA00022519"/>
    </source>
</evidence>
<dbReference type="EC" id="2.7.1.180" evidence="2 18"/>
<evidence type="ECO:0000256" key="17">
    <source>
        <dbReference type="ARBA" id="ARBA00060485"/>
    </source>
</evidence>
<dbReference type="GO" id="GO:0005886">
    <property type="term" value="C:plasma membrane"/>
    <property type="evidence" value="ECO:0007669"/>
    <property type="project" value="UniProtKB-SubCell"/>
</dbReference>